<organism evidence="5 6">
    <name type="scientific">Nocardia arthritidis</name>
    <dbReference type="NCBI Taxonomy" id="228602"/>
    <lineage>
        <taxon>Bacteria</taxon>
        <taxon>Bacillati</taxon>
        <taxon>Actinomycetota</taxon>
        <taxon>Actinomycetes</taxon>
        <taxon>Mycobacteriales</taxon>
        <taxon>Nocardiaceae</taxon>
        <taxon>Nocardia</taxon>
    </lineage>
</organism>
<dbReference type="EMBL" id="CP046172">
    <property type="protein sequence ID" value="QIS14443.1"/>
    <property type="molecule type" value="Genomic_DNA"/>
</dbReference>
<evidence type="ECO:0000256" key="2">
    <source>
        <dbReference type="ARBA" id="ARBA00022692"/>
    </source>
</evidence>
<dbReference type="GO" id="GO:0016020">
    <property type="term" value="C:membrane"/>
    <property type="evidence" value="ECO:0007669"/>
    <property type="project" value="UniProtKB-SubCell"/>
</dbReference>
<keyword evidence="6" id="KW-1185">Reference proteome</keyword>
<evidence type="ECO:0000256" key="3">
    <source>
        <dbReference type="ARBA" id="ARBA00022989"/>
    </source>
</evidence>
<evidence type="ECO:0000313" key="5">
    <source>
        <dbReference type="EMBL" id="QIS14443.1"/>
    </source>
</evidence>
<evidence type="ECO:0000256" key="4">
    <source>
        <dbReference type="ARBA" id="ARBA00023136"/>
    </source>
</evidence>
<comment type="subcellular location">
    <subcellularLocation>
        <location evidence="1">Membrane</location>
        <topology evidence="1">Multi-pass membrane protein</topology>
    </subcellularLocation>
</comment>
<name>A0A6G9YNE1_9NOCA</name>
<keyword evidence="4" id="KW-0472">Membrane</keyword>
<keyword evidence="3" id="KW-1133">Transmembrane helix</keyword>
<dbReference type="KEGG" id="nah:F5544_33030"/>
<proteinExistence type="predicted"/>
<dbReference type="RefSeq" id="WP_167476852.1">
    <property type="nucleotide sequence ID" value="NZ_CP046172.1"/>
</dbReference>
<sequence>MLLRRIARPLLATNFIVDGLDTLIHPEPRAKSTAALVQQGQRSLPDSVATKLPADPTQLVRITAAGQVAGGVLLALGKAPRFGALILAAAVVPVLVTEQDFWAEDDPERRTAKRSAFLKDAGLLGGLMIAAADTEGKPSLGWRGKRAARNAAQTISSTLPIGALSPDEGAVRRRAHDAAELGRTLAERARDEAAELADTVREHGPELAEAAKERGAEIADTAKEYGAHWAEVAAHLAELARERGPVVADTLKDRGAEIADTARRRGARISRTAKHRAGTARERGAELADTAKEYGYRWADIAEHRGTELADTARHRFG</sequence>
<evidence type="ECO:0000313" key="6">
    <source>
        <dbReference type="Proteomes" id="UP000503540"/>
    </source>
</evidence>
<accession>A0A6G9YNE1</accession>
<dbReference type="Pfam" id="PF07681">
    <property type="entry name" value="DoxX"/>
    <property type="match status" value="1"/>
</dbReference>
<evidence type="ECO:0000256" key="1">
    <source>
        <dbReference type="ARBA" id="ARBA00004141"/>
    </source>
</evidence>
<protein>
    <submittedName>
        <fullName evidence="5">DoxX family membrane protein</fullName>
    </submittedName>
</protein>
<keyword evidence="2" id="KW-0812">Transmembrane</keyword>
<gene>
    <name evidence="5" type="ORF">F5544_33030</name>
</gene>
<dbReference type="AlphaFoldDB" id="A0A6G9YNE1"/>
<dbReference type="Proteomes" id="UP000503540">
    <property type="component" value="Chromosome"/>
</dbReference>
<reference evidence="5 6" key="1">
    <citation type="journal article" date="2019" name="ACS Chem. Biol.">
        <title>Identification and Mobilization of a Cryptic Antibiotic Biosynthesis Gene Locus from a Human-Pathogenic Nocardia Isolate.</title>
        <authorList>
            <person name="Herisse M."/>
            <person name="Ishida K."/>
            <person name="Porter J.L."/>
            <person name="Howden B."/>
            <person name="Hertweck C."/>
            <person name="Stinear T.P."/>
            <person name="Pidot S.J."/>
        </authorList>
    </citation>
    <scope>NUCLEOTIDE SEQUENCE [LARGE SCALE GENOMIC DNA]</scope>
    <source>
        <strain evidence="5 6">AUSMDU00012717</strain>
    </source>
</reference>
<dbReference type="InterPro" id="IPR032808">
    <property type="entry name" value="DoxX"/>
</dbReference>